<dbReference type="PROSITE" id="PS51892">
    <property type="entry name" value="SUBTILASE"/>
    <property type="match status" value="1"/>
</dbReference>
<protein>
    <recommendedName>
        <fullName evidence="3">subtilisin</fullName>
        <ecNumber evidence="3">3.4.21.62</ecNumber>
    </recommendedName>
</protein>
<dbReference type="InterPro" id="IPR036852">
    <property type="entry name" value="Peptidase_S8/S53_dom_sf"/>
</dbReference>
<sequence length="100" mass="11337">MKKIRSSNNKTDQTHYTNKFVESLGQASFQIYKPEQLHETKNDTSFYSKDYKYNAHVPTGVWLTGAPLLWQQGYTGKGCTVGVIDTGIDPTHNDLQSLPR</sequence>
<dbReference type="PROSITE" id="PS00136">
    <property type="entry name" value="SUBTILASE_ASP"/>
    <property type="match status" value="1"/>
</dbReference>
<evidence type="ECO:0000256" key="2">
    <source>
        <dbReference type="ARBA" id="ARBA00023529"/>
    </source>
</evidence>
<evidence type="ECO:0000256" key="4">
    <source>
        <dbReference type="PROSITE-ProRule" id="PRU01240"/>
    </source>
</evidence>
<dbReference type="Proteomes" id="UP001439008">
    <property type="component" value="Unassembled WGS sequence"/>
</dbReference>
<organism evidence="5 6">
    <name type="scientific">Bonamia ostreae</name>
    <dbReference type="NCBI Taxonomy" id="126728"/>
    <lineage>
        <taxon>Eukaryota</taxon>
        <taxon>Sar</taxon>
        <taxon>Rhizaria</taxon>
        <taxon>Endomyxa</taxon>
        <taxon>Ascetosporea</taxon>
        <taxon>Haplosporida</taxon>
        <taxon>Bonamia</taxon>
    </lineage>
</organism>
<comment type="catalytic activity">
    <reaction evidence="2">
        <text>Hydrolysis of proteins with broad specificity for peptide bonds, and a preference for a large uncharged residue in P1. Hydrolyzes peptide amides.</text>
        <dbReference type="EC" id="3.4.21.62"/>
    </reaction>
</comment>
<comment type="caution">
    <text evidence="4">Lacks conserved residue(s) required for the propagation of feature annotation.</text>
</comment>
<dbReference type="EC" id="3.4.21.62" evidence="3"/>
<dbReference type="Gene3D" id="3.40.50.200">
    <property type="entry name" value="Peptidase S8/S53 domain"/>
    <property type="match status" value="1"/>
</dbReference>
<dbReference type="InterPro" id="IPR023827">
    <property type="entry name" value="Peptidase_S8_Asp-AS"/>
</dbReference>
<name>A0ABV2AT95_9EUKA</name>
<accession>A0ABV2AT95</accession>
<evidence type="ECO:0000313" key="5">
    <source>
        <dbReference type="EMBL" id="MES1922895.1"/>
    </source>
</evidence>
<evidence type="ECO:0000313" key="6">
    <source>
        <dbReference type="Proteomes" id="UP001439008"/>
    </source>
</evidence>
<evidence type="ECO:0000256" key="1">
    <source>
        <dbReference type="ARBA" id="ARBA00022801"/>
    </source>
</evidence>
<proteinExistence type="inferred from homology"/>
<gene>
    <name evidence="5" type="ORF">MHBO_004426</name>
</gene>
<keyword evidence="6" id="KW-1185">Reference proteome</keyword>
<evidence type="ECO:0000256" key="3">
    <source>
        <dbReference type="ARBA" id="ARBA00023619"/>
    </source>
</evidence>
<reference evidence="5 6" key="1">
    <citation type="journal article" date="2024" name="BMC Biol.">
        <title>Comparative genomics of Ascetosporea gives new insight into the evolutionary basis for animal parasitism in Rhizaria.</title>
        <authorList>
            <person name="Hiltunen Thoren M."/>
            <person name="Onut-Brannstrom I."/>
            <person name="Alfjorden A."/>
            <person name="Peckova H."/>
            <person name="Swords F."/>
            <person name="Hooper C."/>
            <person name="Holzer A.S."/>
            <person name="Bass D."/>
            <person name="Burki F."/>
        </authorList>
    </citation>
    <scope>NUCLEOTIDE SEQUENCE [LARGE SCALE GENOMIC DNA]</scope>
    <source>
        <strain evidence="5">20-A016</strain>
    </source>
</reference>
<comment type="similarity">
    <text evidence="4">Belongs to the peptidase S8 family.</text>
</comment>
<comment type="caution">
    <text evidence="5">The sequence shown here is derived from an EMBL/GenBank/DDBJ whole genome shotgun (WGS) entry which is preliminary data.</text>
</comment>
<dbReference type="EMBL" id="JBDODL010003982">
    <property type="protein sequence ID" value="MES1922895.1"/>
    <property type="molecule type" value="Genomic_DNA"/>
</dbReference>
<keyword evidence="1" id="KW-0378">Hydrolase</keyword>
<dbReference type="SUPFAM" id="SSF52743">
    <property type="entry name" value="Subtilisin-like"/>
    <property type="match status" value="1"/>
</dbReference>